<keyword evidence="2" id="KW-1185">Reference proteome</keyword>
<gene>
    <name evidence="1" type="ORF">J1N35_038374</name>
</gene>
<dbReference type="AlphaFoldDB" id="A0A9D3ULR3"/>
<reference evidence="1 2" key="1">
    <citation type="journal article" date="2021" name="Plant Biotechnol. J.">
        <title>Multi-omics assisted identification of the key and species-specific regulatory components of drought-tolerant mechanisms in Gossypium stocksii.</title>
        <authorList>
            <person name="Yu D."/>
            <person name="Ke L."/>
            <person name="Zhang D."/>
            <person name="Wu Y."/>
            <person name="Sun Y."/>
            <person name="Mei J."/>
            <person name="Sun J."/>
            <person name="Sun Y."/>
        </authorList>
    </citation>
    <scope>NUCLEOTIDE SEQUENCE [LARGE SCALE GENOMIC DNA]</scope>
    <source>
        <strain evidence="2">cv. E1</strain>
        <tissue evidence="1">Leaf</tissue>
    </source>
</reference>
<evidence type="ECO:0000313" key="2">
    <source>
        <dbReference type="Proteomes" id="UP000828251"/>
    </source>
</evidence>
<dbReference type="EMBL" id="JAIQCV010000011">
    <property type="protein sequence ID" value="KAH1047590.1"/>
    <property type="molecule type" value="Genomic_DNA"/>
</dbReference>
<comment type="caution">
    <text evidence="1">The sequence shown here is derived from an EMBL/GenBank/DDBJ whole genome shotgun (WGS) entry which is preliminary data.</text>
</comment>
<name>A0A9D3ULR3_9ROSI</name>
<sequence length="114" mass="12421">MQGDNHDVAEKYGPWMLVDQCPRKSDRKTMNGGGEDSNVKCELLHVNGLDQLGQTNEPKGSFKRVKKPSNILRGKGEVMNKIAERLGVDESFSTSDIVKGVSSGTVQVDTTISV</sequence>
<proteinExistence type="predicted"/>
<evidence type="ECO:0000313" key="1">
    <source>
        <dbReference type="EMBL" id="KAH1047590.1"/>
    </source>
</evidence>
<dbReference type="OrthoDB" id="995555at2759"/>
<organism evidence="1 2">
    <name type="scientific">Gossypium stocksii</name>
    <dbReference type="NCBI Taxonomy" id="47602"/>
    <lineage>
        <taxon>Eukaryota</taxon>
        <taxon>Viridiplantae</taxon>
        <taxon>Streptophyta</taxon>
        <taxon>Embryophyta</taxon>
        <taxon>Tracheophyta</taxon>
        <taxon>Spermatophyta</taxon>
        <taxon>Magnoliopsida</taxon>
        <taxon>eudicotyledons</taxon>
        <taxon>Gunneridae</taxon>
        <taxon>Pentapetalae</taxon>
        <taxon>rosids</taxon>
        <taxon>malvids</taxon>
        <taxon>Malvales</taxon>
        <taxon>Malvaceae</taxon>
        <taxon>Malvoideae</taxon>
        <taxon>Gossypium</taxon>
    </lineage>
</organism>
<accession>A0A9D3ULR3</accession>
<protein>
    <submittedName>
        <fullName evidence="1">Uncharacterized protein</fullName>
    </submittedName>
</protein>
<dbReference type="Proteomes" id="UP000828251">
    <property type="component" value="Unassembled WGS sequence"/>
</dbReference>